<dbReference type="AlphaFoldDB" id="T0PZR0"/>
<dbReference type="Pfam" id="PF17733">
    <property type="entry name" value="KPWE_dom"/>
    <property type="match status" value="1"/>
</dbReference>
<dbReference type="InterPro" id="IPR036339">
    <property type="entry name" value="PUB-like_dom_sf"/>
</dbReference>
<dbReference type="VEuPathDB" id="FungiDB:SDRG_15525"/>
<dbReference type="GeneID" id="19956252"/>
<evidence type="ECO:0000256" key="4">
    <source>
        <dbReference type="ARBA" id="ARBA00023010"/>
    </source>
</evidence>
<protein>
    <recommendedName>
        <fullName evidence="7 10">Peroxisomal membrane protein PEX14</fullName>
    </recommendedName>
    <alternativeName>
        <fullName evidence="8 10">Peroxin-14</fullName>
    </alternativeName>
</protein>
<dbReference type="GO" id="GO:0005102">
    <property type="term" value="F:signaling receptor binding"/>
    <property type="evidence" value="ECO:0007669"/>
    <property type="project" value="TreeGrafter"/>
</dbReference>
<dbReference type="Proteomes" id="UP000030762">
    <property type="component" value="Unassembled WGS sequence"/>
</dbReference>
<organism evidence="14 15">
    <name type="scientific">Saprolegnia diclina (strain VS20)</name>
    <dbReference type="NCBI Taxonomy" id="1156394"/>
    <lineage>
        <taxon>Eukaryota</taxon>
        <taxon>Sar</taxon>
        <taxon>Stramenopiles</taxon>
        <taxon>Oomycota</taxon>
        <taxon>Saprolegniomycetes</taxon>
        <taxon>Saprolegniales</taxon>
        <taxon>Saprolegniaceae</taxon>
        <taxon>Saprolegnia</taxon>
    </lineage>
</organism>
<name>T0PZR0_SAPDV</name>
<evidence type="ECO:0000313" key="14">
    <source>
        <dbReference type="EMBL" id="EQC26585.1"/>
    </source>
</evidence>
<feature type="domain" description="Peroxisome membrane anchor protein Pex14p N-terminal" evidence="11">
    <location>
        <begin position="16"/>
        <end position="55"/>
    </location>
</feature>
<comment type="subcellular location">
    <subcellularLocation>
        <location evidence="9 10">Peroxisome membrane</location>
    </subcellularLocation>
</comment>
<dbReference type="GO" id="GO:0016560">
    <property type="term" value="P:protein import into peroxisome matrix, docking"/>
    <property type="evidence" value="ECO:0007669"/>
    <property type="project" value="UniProtKB-UniRule"/>
</dbReference>
<dbReference type="RefSeq" id="XP_008619923.1">
    <property type="nucleotide sequence ID" value="XM_008621701.1"/>
</dbReference>
<dbReference type="InterPro" id="IPR006785">
    <property type="entry name" value="Pex14_N"/>
</dbReference>
<feature type="domain" description="PUB" evidence="12">
    <location>
        <begin position="236"/>
        <end position="295"/>
    </location>
</feature>
<accession>T0PZR0</accession>
<dbReference type="InterPro" id="IPR025655">
    <property type="entry name" value="PEX14"/>
</dbReference>
<dbReference type="InterPro" id="IPR018997">
    <property type="entry name" value="PUB_domain"/>
</dbReference>
<sequence length="448" mass="48582">METTDVAPTPASIDTEKVASGVRFLSHPDVQATPLAERLEFLEKKGLSRAEINAAVETHHQTNVALAKSAPAPASSSIWSTLFPLAGTTAALGFLWKFMQYDESQKMDTESADDYARVATVSNETALVQAIQGQTAEMVKLMSVMQLEAQERRALLSSQTTTSQIITELRTELTSLKAAVKKLQPMRAANVNPVAIDVPNALKESTPVLDALADFQIKASKMLDALRLVELDNDADAIKQAAGILIMYTKNLVEQPDVPRYRRIATGNANFKQKIEPLQHHIALLTSIGFEKVGMSMEWKWHEQPSSLTILKAAVSAFESAVANNGDVLSLAAENFLSTHAPSAIVVESAEKTTVETPNLESFLQKLGAKQDVKQKAARIEVDDVSSSPIISSTEPSYPTSFADVMKMVQNGEEVPGIRTIEDKLSTEAQARLDTPSVATAVAKPWAK</sequence>
<dbReference type="Gene3D" id="1.20.58.2190">
    <property type="match status" value="1"/>
</dbReference>
<feature type="domain" description="Peroxisomal membrane protein PEX14-like KPWE" evidence="13">
    <location>
        <begin position="397"/>
        <end position="447"/>
    </location>
</feature>
<evidence type="ECO:0000259" key="13">
    <source>
        <dbReference type="Pfam" id="PF17733"/>
    </source>
</evidence>
<evidence type="ECO:0000313" key="15">
    <source>
        <dbReference type="Proteomes" id="UP000030762"/>
    </source>
</evidence>
<gene>
    <name evidence="14" type="ORF">SDRG_15525</name>
</gene>
<keyword evidence="3 10" id="KW-0653">Protein transport</keyword>
<evidence type="ECO:0000256" key="6">
    <source>
        <dbReference type="ARBA" id="ARBA00023140"/>
    </source>
</evidence>
<evidence type="ECO:0000259" key="11">
    <source>
        <dbReference type="Pfam" id="PF04695"/>
    </source>
</evidence>
<dbReference type="EMBL" id="JH767226">
    <property type="protein sequence ID" value="EQC26585.1"/>
    <property type="molecule type" value="Genomic_DNA"/>
</dbReference>
<evidence type="ECO:0000256" key="8">
    <source>
        <dbReference type="ARBA" id="ARBA00029691"/>
    </source>
</evidence>
<dbReference type="Pfam" id="PF09409">
    <property type="entry name" value="PUB"/>
    <property type="match status" value="1"/>
</dbReference>
<evidence type="ECO:0000256" key="1">
    <source>
        <dbReference type="ARBA" id="ARBA00005443"/>
    </source>
</evidence>
<dbReference type="PANTHER" id="PTHR23058:SF0">
    <property type="entry name" value="PEROXISOMAL MEMBRANE PROTEIN PEX14"/>
    <property type="match status" value="1"/>
</dbReference>
<dbReference type="STRING" id="1156394.T0PZR0"/>
<evidence type="ECO:0000256" key="3">
    <source>
        <dbReference type="ARBA" id="ARBA00022927"/>
    </source>
</evidence>
<evidence type="ECO:0000256" key="10">
    <source>
        <dbReference type="RuleBase" id="RU367032"/>
    </source>
</evidence>
<dbReference type="OMA" id="SMEWKWH"/>
<evidence type="ECO:0000256" key="9">
    <source>
        <dbReference type="ARBA" id="ARBA00046271"/>
    </source>
</evidence>
<dbReference type="InterPro" id="IPR040554">
    <property type="entry name" value="KPWE_PEX14_dom"/>
</dbReference>
<reference evidence="14 15" key="1">
    <citation type="submission" date="2012-04" db="EMBL/GenBank/DDBJ databases">
        <title>The Genome Sequence of Saprolegnia declina VS20.</title>
        <authorList>
            <consortium name="The Broad Institute Genome Sequencing Platform"/>
            <person name="Russ C."/>
            <person name="Nusbaum C."/>
            <person name="Tyler B."/>
            <person name="van West P."/>
            <person name="Dieguez-Uribeondo J."/>
            <person name="de Bruijn I."/>
            <person name="Tripathy S."/>
            <person name="Jiang R."/>
            <person name="Young S.K."/>
            <person name="Zeng Q."/>
            <person name="Gargeya S."/>
            <person name="Fitzgerald M."/>
            <person name="Haas B."/>
            <person name="Abouelleil A."/>
            <person name="Alvarado L."/>
            <person name="Arachchi H.M."/>
            <person name="Berlin A."/>
            <person name="Chapman S.B."/>
            <person name="Goldberg J."/>
            <person name="Griggs A."/>
            <person name="Gujja S."/>
            <person name="Hansen M."/>
            <person name="Howarth C."/>
            <person name="Imamovic A."/>
            <person name="Larimer J."/>
            <person name="McCowen C."/>
            <person name="Montmayeur A."/>
            <person name="Murphy C."/>
            <person name="Neiman D."/>
            <person name="Pearson M."/>
            <person name="Priest M."/>
            <person name="Roberts A."/>
            <person name="Saif S."/>
            <person name="Shea T."/>
            <person name="Sisk P."/>
            <person name="Sykes S."/>
            <person name="Wortman J."/>
            <person name="Nusbaum C."/>
            <person name="Birren B."/>
        </authorList>
    </citation>
    <scope>NUCLEOTIDE SEQUENCE [LARGE SCALE GENOMIC DNA]</scope>
    <source>
        <strain evidence="14 15">VS20</strain>
    </source>
</reference>
<evidence type="ECO:0000256" key="7">
    <source>
        <dbReference type="ARBA" id="ARBA00029502"/>
    </source>
</evidence>
<dbReference type="PANTHER" id="PTHR23058">
    <property type="entry name" value="PEROXISOMAL MEMBRANE PROTEIN PEX14"/>
    <property type="match status" value="1"/>
</dbReference>
<dbReference type="Pfam" id="PF04695">
    <property type="entry name" value="Pex14_N"/>
    <property type="match status" value="1"/>
</dbReference>
<dbReference type="CDD" id="cd09212">
    <property type="entry name" value="PUB"/>
    <property type="match status" value="1"/>
</dbReference>
<evidence type="ECO:0000256" key="5">
    <source>
        <dbReference type="ARBA" id="ARBA00023136"/>
    </source>
</evidence>
<proteinExistence type="inferred from homology"/>
<evidence type="ECO:0000259" key="12">
    <source>
        <dbReference type="Pfam" id="PF09409"/>
    </source>
</evidence>
<keyword evidence="5 10" id="KW-0472">Membrane</keyword>
<comment type="similarity">
    <text evidence="1 10">Belongs to the peroxin-14 family.</text>
</comment>
<keyword evidence="4" id="KW-0811">Translocation</keyword>
<dbReference type="InterPro" id="IPR036388">
    <property type="entry name" value="WH-like_DNA-bd_sf"/>
</dbReference>
<dbReference type="Gene3D" id="1.10.10.10">
    <property type="entry name" value="Winged helix-like DNA-binding domain superfamily/Winged helix DNA-binding domain"/>
    <property type="match status" value="1"/>
</dbReference>
<keyword evidence="6 10" id="KW-0576">Peroxisome</keyword>
<evidence type="ECO:0000256" key="2">
    <source>
        <dbReference type="ARBA" id="ARBA00022448"/>
    </source>
</evidence>
<dbReference type="GO" id="GO:1990429">
    <property type="term" value="C:peroxisomal importomer complex"/>
    <property type="evidence" value="ECO:0007669"/>
    <property type="project" value="TreeGrafter"/>
</dbReference>
<dbReference type="SUPFAM" id="SSF143503">
    <property type="entry name" value="PUG domain-like"/>
    <property type="match status" value="1"/>
</dbReference>
<keyword evidence="15" id="KW-1185">Reference proteome</keyword>
<dbReference type="GO" id="GO:0005778">
    <property type="term" value="C:peroxisomal membrane"/>
    <property type="evidence" value="ECO:0007669"/>
    <property type="project" value="UniProtKB-SubCell"/>
</dbReference>
<dbReference type="OrthoDB" id="441517at2759"/>
<dbReference type="InParanoid" id="T0PZR0"/>
<keyword evidence="2 10" id="KW-0813">Transport</keyword>
<comment type="function">
    <text evidence="10">Component of the PEX13-PEX14 docking complex, a translocon channel that specifically mediates the import of peroxisomal cargo proteins bound to PEX5 receptor. The PEX13-PEX14 docking complex forms a large import pore which can be opened to a diameter of about 9 nm. Mechanistically, PEX5 receptor along with cargo proteins associates with the PEX14 subunit of the PEX13-PEX14 docking complex in the cytosol, leading to the insertion of the receptor into the organelle membrane with the concomitant translocation of the cargo into the peroxisome matrix.</text>
</comment>